<gene>
    <name evidence="13" type="ORF">METZ01_LOCUS101929</name>
</gene>
<evidence type="ECO:0000256" key="1">
    <source>
        <dbReference type="ARBA" id="ARBA00004141"/>
    </source>
</evidence>
<evidence type="ECO:0000256" key="9">
    <source>
        <dbReference type="ARBA" id="ARBA00022989"/>
    </source>
</evidence>
<evidence type="ECO:0000256" key="3">
    <source>
        <dbReference type="ARBA" id="ARBA00022528"/>
    </source>
</evidence>
<feature type="transmembrane region" description="Helical" evidence="11">
    <location>
        <begin position="334"/>
        <end position="352"/>
    </location>
</feature>
<feature type="transmembrane region" description="Helical" evidence="11">
    <location>
        <begin position="241"/>
        <end position="263"/>
    </location>
</feature>
<feature type="transmembrane region" description="Helical" evidence="11">
    <location>
        <begin position="152"/>
        <end position="171"/>
    </location>
</feature>
<evidence type="ECO:0000256" key="10">
    <source>
        <dbReference type="ARBA" id="ARBA00023136"/>
    </source>
</evidence>
<keyword evidence="5" id="KW-0645">Protease</keyword>
<feature type="transmembrane region" description="Helical" evidence="11">
    <location>
        <begin position="87"/>
        <end position="107"/>
    </location>
</feature>
<feature type="transmembrane region" description="Helical" evidence="11">
    <location>
        <begin position="119"/>
        <end position="140"/>
    </location>
</feature>
<dbReference type="GO" id="GO:0008233">
    <property type="term" value="F:peptidase activity"/>
    <property type="evidence" value="ECO:0007669"/>
    <property type="project" value="UniProtKB-KW"/>
</dbReference>
<dbReference type="GO" id="GO:0009507">
    <property type="term" value="C:chloroplast"/>
    <property type="evidence" value="ECO:0007669"/>
    <property type="project" value="UniProtKB-SubCell"/>
</dbReference>
<evidence type="ECO:0000256" key="11">
    <source>
        <dbReference type="SAM" id="Phobius"/>
    </source>
</evidence>
<dbReference type="Pfam" id="PF02163">
    <property type="entry name" value="Peptidase_M50"/>
    <property type="match status" value="1"/>
</dbReference>
<dbReference type="PANTHER" id="PTHR31412">
    <property type="entry name" value="ZINC METALLOPROTEASE EGY1"/>
    <property type="match status" value="1"/>
</dbReference>
<keyword evidence="3" id="KW-0150">Chloroplast</keyword>
<keyword evidence="4" id="KW-0934">Plastid</keyword>
<evidence type="ECO:0000313" key="13">
    <source>
        <dbReference type="EMBL" id="SVA49075.1"/>
    </source>
</evidence>
<keyword evidence="7" id="KW-0378">Hydrolase</keyword>
<keyword evidence="9 11" id="KW-1133">Transmembrane helix</keyword>
<dbReference type="CDD" id="cd06160">
    <property type="entry name" value="S2P-M50_like_2"/>
    <property type="match status" value="1"/>
</dbReference>
<dbReference type="AlphaFoldDB" id="A0A381W998"/>
<sequence length="354" mass="39047">MSQRDLNNILHRISPFFIVQNVMEKDGRWSIRGRMLSDVTQKNLLNAVRHSGFNMVIQKDDTGLVLNVEKEAEPIIIQLPTIPPIHIILFLLTVITTVIAGSMMAGGNPFANLSDWGKGVSFSFALMMILGCHESGHYFLARKHKVDASLPYFIPAPTFIGTFGAFIKIRAPIQHRIALLEIGAAGPIAGFIVAVPALVWGLRHSQVIETISSSGIKLGDSILMKLLTLSLFPDLGSTEDVILHPVAFAGWIGLLVTMLNLLPIGQLDGGHIAYALLGEKFNILAKFVLLLLIPMSYFSLNWLVWGLLILLLMRTTKHPPIYNIEDPLTNREKWIGATSLAIFILCFIPAPFPS</sequence>
<feature type="domain" description="Peptidase M50" evidence="12">
    <location>
        <begin position="122"/>
        <end position="279"/>
    </location>
</feature>
<evidence type="ECO:0000259" key="12">
    <source>
        <dbReference type="Pfam" id="PF02163"/>
    </source>
</evidence>
<dbReference type="InterPro" id="IPR008915">
    <property type="entry name" value="Peptidase_M50"/>
</dbReference>
<feature type="transmembrane region" description="Helical" evidence="11">
    <location>
        <begin position="283"/>
        <end position="313"/>
    </location>
</feature>
<evidence type="ECO:0000256" key="5">
    <source>
        <dbReference type="ARBA" id="ARBA00022670"/>
    </source>
</evidence>
<accession>A0A381W998</accession>
<evidence type="ECO:0000256" key="6">
    <source>
        <dbReference type="ARBA" id="ARBA00022692"/>
    </source>
</evidence>
<dbReference type="GO" id="GO:0006508">
    <property type="term" value="P:proteolysis"/>
    <property type="evidence" value="ECO:0007669"/>
    <property type="project" value="UniProtKB-KW"/>
</dbReference>
<dbReference type="PANTHER" id="PTHR31412:SF0">
    <property type="entry name" value="ZINC METALLOPROTEASE EGY1, CHLOROPLASTIC-RELATED"/>
    <property type="match status" value="1"/>
</dbReference>
<evidence type="ECO:0000256" key="7">
    <source>
        <dbReference type="ARBA" id="ARBA00022801"/>
    </source>
</evidence>
<reference evidence="13" key="1">
    <citation type="submission" date="2018-05" db="EMBL/GenBank/DDBJ databases">
        <authorList>
            <person name="Lanie J.A."/>
            <person name="Ng W.-L."/>
            <person name="Kazmierczak K.M."/>
            <person name="Andrzejewski T.M."/>
            <person name="Davidsen T.M."/>
            <person name="Wayne K.J."/>
            <person name="Tettelin H."/>
            <person name="Glass J.I."/>
            <person name="Rusch D."/>
            <person name="Podicherti R."/>
            <person name="Tsui H.-C.T."/>
            <person name="Winkler M.E."/>
        </authorList>
    </citation>
    <scope>NUCLEOTIDE SEQUENCE</scope>
</reference>
<name>A0A381W998_9ZZZZ</name>
<protein>
    <recommendedName>
        <fullName evidence="12">Peptidase M50 domain-containing protein</fullName>
    </recommendedName>
</protein>
<organism evidence="13">
    <name type="scientific">marine metagenome</name>
    <dbReference type="NCBI Taxonomy" id="408172"/>
    <lineage>
        <taxon>unclassified sequences</taxon>
        <taxon>metagenomes</taxon>
        <taxon>ecological metagenomes</taxon>
    </lineage>
</organism>
<dbReference type="GO" id="GO:0016020">
    <property type="term" value="C:membrane"/>
    <property type="evidence" value="ECO:0007669"/>
    <property type="project" value="UniProtKB-SubCell"/>
</dbReference>
<evidence type="ECO:0000256" key="2">
    <source>
        <dbReference type="ARBA" id="ARBA00004229"/>
    </source>
</evidence>
<keyword evidence="6 11" id="KW-0812">Transmembrane</keyword>
<proteinExistence type="predicted"/>
<dbReference type="EMBL" id="UINC01011086">
    <property type="protein sequence ID" value="SVA49075.1"/>
    <property type="molecule type" value="Genomic_DNA"/>
</dbReference>
<keyword evidence="10 11" id="KW-0472">Membrane</keyword>
<feature type="transmembrane region" description="Helical" evidence="11">
    <location>
        <begin position="177"/>
        <end position="202"/>
    </location>
</feature>
<evidence type="ECO:0000256" key="8">
    <source>
        <dbReference type="ARBA" id="ARBA00022946"/>
    </source>
</evidence>
<keyword evidence="8" id="KW-0809">Transit peptide</keyword>
<dbReference type="InterPro" id="IPR044838">
    <property type="entry name" value="EGY1-like"/>
</dbReference>
<evidence type="ECO:0000256" key="4">
    <source>
        <dbReference type="ARBA" id="ARBA00022640"/>
    </source>
</evidence>
<comment type="subcellular location">
    <subcellularLocation>
        <location evidence="1">Membrane</location>
        <topology evidence="1">Multi-pass membrane protein</topology>
    </subcellularLocation>
    <subcellularLocation>
        <location evidence="2">Plastid</location>
        <location evidence="2">Chloroplast</location>
    </subcellularLocation>
</comment>